<sequence>MVAIRYRVCLPEPAIEVRYCRRFAEGNISTGRNSTSTGHEASDASWLDLHFESSRPEYEDALTQVGMQRGWDVLDAGCGGGSFLPLICELIGSNGSVTALDLAPENIQRAENLTKDVPDRPKVRTRVGSILSLPFNHASFDCVWSANVMQYLTPAEFQQATDEVRRVLKPGGILAVKDFDSTLLQMLPMDHGVFTRFMTARLQTFRDKGVLGTDCGSSLPGLLRDAGMEIVWRKGWLVERWAPAGEHTRNYVRDLISYFTTAAPDYGLPESDQHYWKELAANPGSLLDQPDFCYREFFVLTVCRNAAI</sequence>
<dbReference type="InterPro" id="IPR029063">
    <property type="entry name" value="SAM-dependent_MTases_sf"/>
</dbReference>
<evidence type="ECO:0000256" key="1">
    <source>
        <dbReference type="ARBA" id="ARBA00022603"/>
    </source>
</evidence>
<dbReference type="RefSeq" id="WP_337106592.1">
    <property type="nucleotide sequence ID" value="NZ_JAPYKS010000008.1"/>
</dbReference>
<dbReference type="PANTHER" id="PTHR43861">
    <property type="entry name" value="TRANS-ACONITATE 2-METHYLTRANSFERASE-RELATED"/>
    <property type="match status" value="1"/>
</dbReference>
<dbReference type="PANTHER" id="PTHR43861:SF1">
    <property type="entry name" value="TRANS-ACONITATE 2-METHYLTRANSFERASE"/>
    <property type="match status" value="1"/>
</dbReference>
<comment type="caution">
    <text evidence="4">The sequence shown here is derived from an EMBL/GenBank/DDBJ whole genome shotgun (WGS) entry which is preliminary data.</text>
</comment>
<evidence type="ECO:0000313" key="4">
    <source>
        <dbReference type="EMBL" id="MEI9409633.1"/>
    </source>
</evidence>
<feature type="domain" description="Methyltransferase" evidence="3">
    <location>
        <begin position="73"/>
        <end position="172"/>
    </location>
</feature>
<evidence type="ECO:0000259" key="3">
    <source>
        <dbReference type="Pfam" id="PF13649"/>
    </source>
</evidence>
<keyword evidence="2" id="KW-0808">Transferase</keyword>
<dbReference type="Gene3D" id="3.40.50.150">
    <property type="entry name" value="Vaccinia Virus protein VP39"/>
    <property type="match status" value="1"/>
</dbReference>
<dbReference type="GO" id="GO:0032259">
    <property type="term" value="P:methylation"/>
    <property type="evidence" value="ECO:0007669"/>
    <property type="project" value="UniProtKB-KW"/>
</dbReference>
<dbReference type="EMBL" id="JAPYKS010000008">
    <property type="protein sequence ID" value="MEI9409633.1"/>
    <property type="molecule type" value="Genomic_DNA"/>
</dbReference>
<dbReference type="Proteomes" id="UP001387293">
    <property type="component" value="Unassembled WGS sequence"/>
</dbReference>
<name>A0ABU8KV82_9HYPH</name>
<dbReference type="SUPFAM" id="SSF53335">
    <property type="entry name" value="S-adenosyl-L-methionine-dependent methyltransferases"/>
    <property type="match status" value="1"/>
</dbReference>
<gene>
    <name evidence="4" type="ORF">O7A60_12745</name>
</gene>
<keyword evidence="1 4" id="KW-0489">Methyltransferase</keyword>
<evidence type="ECO:0000313" key="5">
    <source>
        <dbReference type="Proteomes" id="UP001387293"/>
    </source>
</evidence>
<reference evidence="4 5" key="1">
    <citation type="submission" date="2022-12" db="EMBL/GenBank/DDBJ databases">
        <authorList>
            <person name="Muema E."/>
        </authorList>
    </citation>
    <scope>NUCLEOTIDE SEQUENCE [LARGE SCALE GENOMIC DNA]</scope>
    <source>
        <strain evidence="5">1326</strain>
    </source>
</reference>
<dbReference type="CDD" id="cd02440">
    <property type="entry name" value="AdoMet_MTases"/>
    <property type="match status" value="1"/>
</dbReference>
<protein>
    <submittedName>
        <fullName evidence="4">Class I SAM-dependent methyltransferase</fullName>
    </submittedName>
</protein>
<keyword evidence="5" id="KW-1185">Reference proteome</keyword>
<dbReference type="Pfam" id="PF13649">
    <property type="entry name" value="Methyltransf_25"/>
    <property type="match status" value="1"/>
</dbReference>
<evidence type="ECO:0000256" key="2">
    <source>
        <dbReference type="ARBA" id="ARBA00022679"/>
    </source>
</evidence>
<organism evidence="4 5">
    <name type="scientific">Mesorhizobium salmacidum</name>
    <dbReference type="NCBI Taxonomy" id="3015171"/>
    <lineage>
        <taxon>Bacteria</taxon>
        <taxon>Pseudomonadati</taxon>
        <taxon>Pseudomonadota</taxon>
        <taxon>Alphaproteobacteria</taxon>
        <taxon>Hyphomicrobiales</taxon>
        <taxon>Phyllobacteriaceae</taxon>
        <taxon>Mesorhizobium</taxon>
    </lineage>
</organism>
<accession>A0ABU8KV82</accession>
<dbReference type="GO" id="GO:0008168">
    <property type="term" value="F:methyltransferase activity"/>
    <property type="evidence" value="ECO:0007669"/>
    <property type="project" value="UniProtKB-KW"/>
</dbReference>
<dbReference type="InterPro" id="IPR041698">
    <property type="entry name" value="Methyltransf_25"/>
</dbReference>
<proteinExistence type="predicted"/>